<feature type="region of interest" description="Disordered" evidence="2">
    <location>
        <begin position="102"/>
        <end position="129"/>
    </location>
</feature>
<reference evidence="4" key="1">
    <citation type="journal article" date="2017" name="Nat. Commun.">
        <title>The asparagus genome sheds light on the origin and evolution of a young Y chromosome.</title>
        <authorList>
            <person name="Harkess A."/>
            <person name="Zhou J."/>
            <person name="Xu C."/>
            <person name="Bowers J.E."/>
            <person name="Van der Hulst R."/>
            <person name="Ayyampalayam S."/>
            <person name="Mercati F."/>
            <person name="Riccardi P."/>
            <person name="McKain M.R."/>
            <person name="Kakrana A."/>
            <person name="Tang H."/>
            <person name="Ray J."/>
            <person name="Groenendijk J."/>
            <person name="Arikit S."/>
            <person name="Mathioni S.M."/>
            <person name="Nakano M."/>
            <person name="Shan H."/>
            <person name="Telgmann-Rauber A."/>
            <person name="Kanno A."/>
            <person name="Yue Z."/>
            <person name="Chen H."/>
            <person name="Li W."/>
            <person name="Chen Y."/>
            <person name="Xu X."/>
            <person name="Zhang Y."/>
            <person name="Luo S."/>
            <person name="Chen H."/>
            <person name="Gao J."/>
            <person name="Mao Z."/>
            <person name="Pires J.C."/>
            <person name="Luo M."/>
            <person name="Kudrna D."/>
            <person name="Wing R.A."/>
            <person name="Meyers B.C."/>
            <person name="Yi K."/>
            <person name="Kong H."/>
            <person name="Lavrijsen P."/>
            <person name="Sunseri F."/>
            <person name="Falavigna A."/>
            <person name="Ye Y."/>
            <person name="Leebens-Mack J.H."/>
            <person name="Chen G."/>
        </authorList>
    </citation>
    <scope>NUCLEOTIDE SEQUENCE [LARGE SCALE GENOMIC DNA]</scope>
    <source>
        <strain evidence="4">cv. DH0086</strain>
    </source>
</reference>
<keyword evidence="1" id="KW-0175">Coiled coil</keyword>
<evidence type="ECO:0000313" key="4">
    <source>
        <dbReference type="Proteomes" id="UP000243459"/>
    </source>
</evidence>
<dbReference type="AlphaFoldDB" id="A0A5P1E5A7"/>
<dbReference type="Gramene" id="ONK57824">
    <property type="protein sequence ID" value="ONK57824"/>
    <property type="gene ID" value="A4U43_C09F4520"/>
</dbReference>
<name>A0A5P1E5A7_ASPOF</name>
<organism evidence="3 4">
    <name type="scientific">Asparagus officinalis</name>
    <name type="common">Garden asparagus</name>
    <dbReference type="NCBI Taxonomy" id="4686"/>
    <lineage>
        <taxon>Eukaryota</taxon>
        <taxon>Viridiplantae</taxon>
        <taxon>Streptophyta</taxon>
        <taxon>Embryophyta</taxon>
        <taxon>Tracheophyta</taxon>
        <taxon>Spermatophyta</taxon>
        <taxon>Magnoliopsida</taxon>
        <taxon>Liliopsida</taxon>
        <taxon>Asparagales</taxon>
        <taxon>Asparagaceae</taxon>
        <taxon>Asparagoideae</taxon>
        <taxon>Asparagus</taxon>
    </lineage>
</organism>
<gene>
    <name evidence="3" type="ORF">A4U43_C09F4520</name>
</gene>
<evidence type="ECO:0000313" key="3">
    <source>
        <dbReference type="EMBL" id="ONK57824.1"/>
    </source>
</evidence>
<evidence type="ECO:0000256" key="1">
    <source>
        <dbReference type="SAM" id="Coils"/>
    </source>
</evidence>
<dbReference type="EMBL" id="CM007389">
    <property type="protein sequence ID" value="ONK57824.1"/>
    <property type="molecule type" value="Genomic_DNA"/>
</dbReference>
<accession>A0A5P1E5A7</accession>
<sequence length="152" mass="16495">MGTSLTALRERNAAELAELNRLMDLAAEEERKGNRAKQLGLYDEAIVHYQKSSGTLLFKALCCSYRLPLLSRKEVEALREQILKKSTRVSRMLKLLRDRQPAGGVVPTQLPPNININHNGGGGGGGGGGGNGGDGSIQMVYMYNFYGNGDEI</sequence>
<evidence type="ECO:0000256" key="2">
    <source>
        <dbReference type="SAM" id="MobiDB-lite"/>
    </source>
</evidence>
<feature type="coiled-coil region" evidence="1">
    <location>
        <begin position="5"/>
        <end position="32"/>
    </location>
</feature>
<proteinExistence type="predicted"/>
<feature type="compositionally biased region" description="Gly residues" evidence="2">
    <location>
        <begin position="119"/>
        <end position="129"/>
    </location>
</feature>
<keyword evidence="4" id="KW-1185">Reference proteome</keyword>
<dbReference type="Proteomes" id="UP000243459">
    <property type="component" value="Chromosome 9"/>
</dbReference>
<protein>
    <submittedName>
        <fullName evidence="3">Uncharacterized protein</fullName>
    </submittedName>
</protein>